<dbReference type="Proteomes" id="UP000180215">
    <property type="component" value="Unassembled WGS sequence"/>
</dbReference>
<evidence type="ECO:0000313" key="5">
    <source>
        <dbReference type="Proteomes" id="UP000180215"/>
    </source>
</evidence>
<dbReference type="Pfam" id="PF21001">
    <property type="entry name" value="YqiJ_N"/>
    <property type="match status" value="1"/>
</dbReference>
<evidence type="ECO:0000259" key="2">
    <source>
        <dbReference type="Pfam" id="PF07290"/>
    </source>
</evidence>
<dbReference type="EMBL" id="MNAO01000058">
    <property type="protein sequence ID" value="OHV17148.1"/>
    <property type="molecule type" value="Genomic_DNA"/>
</dbReference>
<evidence type="ECO:0000313" key="4">
    <source>
        <dbReference type="EMBL" id="OHV17148.1"/>
    </source>
</evidence>
<keyword evidence="1" id="KW-0472">Membrane</keyword>
<keyword evidence="1" id="KW-1133">Transmembrane helix</keyword>
<evidence type="ECO:0000256" key="1">
    <source>
        <dbReference type="SAM" id="Phobius"/>
    </source>
</evidence>
<proteinExistence type="predicted"/>
<feature type="transmembrane region" description="Helical" evidence="1">
    <location>
        <begin position="84"/>
        <end position="102"/>
    </location>
</feature>
<evidence type="ECO:0000259" key="3">
    <source>
        <dbReference type="Pfam" id="PF21001"/>
    </source>
</evidence>
<accession>A0A1S1P2F3</accession>
<dbReference type="InterPro" id="IPR010840">
    <property type="entry name" value="YqiJ_OB"/>
</dbReference>
<protein>
    <recommendedName>
        <fullName evidence="6">DUF1449 family protein</fullName>
    </recommendedName>
</protein>
<dbReference type="InterPro" id="IPR048376">
    <property type="entry name" value="YqiJ_N"/>
</dbReference>
<feature type="transmembrane region" description="Helical" evidence="1">
    <location>
        <begin position="12"/>
        <end position="36"/>
    </location>
</feature>
<feature type="domain" description="Inner membrane protein YqiJ N-terminal" evidence="3">
    <location>
        <begin position="14"/>
        <end position="131"/>
    </location>
</feature>
<dbReference type="AlphaFoldDB" id="A0A1S1P2F3"/>
<sequence>MTSLVGPLAGPALFPFTLAAVVMAGLVAVEALSLLLGQSLSGLVDGALGHEAGSGGDLTSAADADAAFSPAAVMSWINLGRVPFLILLILALAVFALAGFVVQGLAAAVIAPLPALLAVPAAGAATLPALRVSTKAIARLIPRDESYVVSADDLIGATAEVTLGPLDQGLPGQVRAVDRHGNTHFLRTRAAPGAPAMEAGARVLIVDRADAVYVAVPAAPDL</sequence>
<dbReference type="Pfam" id="PF07290">
    <property type="entry name" value="YqiJ_OB"/>
    <property type="match status" value="1"/>
</dbReference>
<comment type="caution">
    <text evidence="4">The sequence shown here is derived from an EMBL/GenBank/DDBJ whole genome shotgun (WGS) entry which is preliminary data.</text>
</comment>
<gene>
    <name evidence="4" type="ORF">BK022_07405</name>
</gene>
<evidence type="ECO:0008006" key="6">
    <source>
        <dbReference type="Google" id="ProtNLM"/>
    </source>
</evidence>
<reference evidence="4 5" key="1">
    <citation type="submission" date="2016-10" db="EMBL/GenBank/DDBJ databases">
        <title>Draft genome sequence of Methylobacterium extorquens CP3, a seed endophyte of Crotalaria pumila with plant growth-promoting and metal tolerance properties.</title>
        <authorList>
            <person name="Sanchez-Lopez A.S."/>
            <person name="Van Hamme J.D."/>
            <person name="Thijs S."/>
            <person name="Mcammond B.M."/>
            <person name="Stevens V."/>
            <person name="Gonzalez-Chavez M.D.C."/>
            <person name="Vangronsveld J."/>
        </authorList>
    </citation>
    <scope>NUCLEOTIDE SEQUENCE [LARGE SCALE GENOMIC DNA]</scope>
    <source>
        <strain evidence="4 5">CP3</strain>
    </source>
</reference>
<keyword evidence="1" id="KW-0812">Transmembrane</keyword>
<name>A0A1S1P2F3_METEX</name>
<feature type="domain" description="Inner membrane protein YqiJ OB-fold" evidence="2">
    <location>
        <begin position="154"/>
        <end position="216"/>
    </location>
</feature>
<organism evidence="4 5">
    <name type="scientific">Methylorubrum extorquens</name>
    <name type="common">Methylobacterium dichloromethanicum</name>
    <name type="synonym">Methylobacterium extorquens</name>
    <dbReference type="NCBI Taxonomy" id="408"/>
    <lineage>
        <taxon>Bacteria</taxon>
        <taxon>Pseudomonadati</taxon>
        <taxon>Pseudomonadota</taxon>
        <taxon>Alphaproteobacteria</taxon>
        <taxon>Hyphomicrobiales</taxon>
        <taxon>Methylobacteriaceae</taxon>
        <taxon>Methylorubrum</taxon>
    </lineage>
</organism>
<feature type="transmembrane region" description="Helical" evidence="1">
    <location>
        <begin position="108"/>
        <end position="130"/>
    </location>
</feature>